<dbReference type="Gene3D" id="3.40.1350.10">
    <property type="match status" value="1"/>
</dbReference>
<dbReference type="Proteomes" id="UP000753908">
    <property type="component" value="Unassembled WGS sequence"/>
</dbReference>
<dbReference type="EMBL" id="JAHHIF010000014">
    <property type="protein sequence ID" value="MBW4545303.1"/>
    <property type="molecule type" value="Genomic_DNA"/>
</dbReference>
<sequence length="37" mass="4645">MYEPFLRLELTQIVIREQNLKLILYNPEREVIEKWIN</sequence>
<evidence type="ECO:0008006" key="3">
    <source>
        <dbReference type="Google" id="ProtNLM"/>
    </source>
</evidence>
<name>A0A951PM47_9CYAN</name>
<protein>
    <recommendedName>
        <fullName evidence="3">FdxN element excision controlling factor protein</fullName>
    </recommendedName>
</protein>
<evidence type="ECO:0000313" key="2">
    <source>
        <dbReference type="Proteomes" id="UP000753908"/>
    </source>
</evidence>
<comment type="caution">
    <text evidence="1">The sequence shown here is derived from an EMBL/GenBank/DDBJ whole genome shotgun (WGS) entry which is preliminary data.</text>
</comment>
<gene>
    <name evidence="1" type="ORF">KME25_12775</name>
</gene>
<dbReference type="AlphaFoldDB" id="A0A951PM47"/>
<dbReference type="SUPFAM" id="SSF52980">
    <property type="entry name" value="Restriction endonuclease-like"/>
    <property type="match status" value="1"/>
</dbReference>
<dbReference type="InterPro" id="IPR011335">
    <property type="entry name" value="Restrct_endonuc-II-like"/>
</dbReference>
<reference evidence="1" key="2">
    <citation type="journal article" date="2022" name="Microbiol. Resour. Announc.">
        <title>Metagenome Sequencing to Explore Phylogenomics of Terrestrial Cyanobacteria.</title>
        <authorList>
            <person name="Ward R.D."/>
            <person name="Stajich J.E."/>
            <person name="Johansen J.R."/>
            <person name="Huntemann M."/>
            <person name="Clum A."/>
            <person name="Foster B."/>
            <person name="Foster B."/>
            <person name="Roux S."/>
            <person name="Palaniappan K."/>
            <person name="Varghese N."/>
            <person name="Mukherjee S."/>
            <person name="Reddy T.B.K."/>
            <person name="Daum C."/>
            <person name="Copeland A."/>
            <person name="Chen I.A."/>
            <person name="Ivanova N.N."/>
            <person name="Kyrpides N.C."/>
            <person name="Shapiro N."/>
            <person name="Eloe-Fadrosh E.A."/>
            <person name="Pietrasiak N."/>
        </authorList>
    </citation>
    <scope>NUCLEOTIDE SEQUENCE</scope>
    <source>
        <strain evidence="1">CPER-KK1</strain>
    </source>
</reference>
<accession>A0A951PM47</accession>
<evidence type="ECO:0000313" key="1">
    <source>
        <dbReference type="EMBL" id="MBW4545303.1"/>
    </source>
</evidence>
<dbReference type="GO" id="GO:0003676">
    <property type="term" value="F:nucleic acid binding"/>
    <property type="evidence" value="ECO:0007669"/>
    <property type="project" value="InterPro"/>
</dbReference>
<dbReference type="InterPro" id="IPR011856">
    <property type="entry name" value="tRNA_endonuc-like_dom_sf"/>
</dbReference>
<organism evidence="1 2">
    <name type="scientific">Symplocastrum torsivum CPER-KK1</name>
    <dbReference type="NCBI Taxonomy" id="450513"/>
    <lineage>
        <taxon>Bacteria</taxon>
        <taxon>Bacillati</taxon>
        <taxon>Cyanobacteriota</taxon>
        <taxon>Cyanophyceae</taxon>
        <taxon>Oscillatoriophycideae</taxon>
        <taxon>Oscillatoriales</taxon>
        <taxon>Microcoleaceae</taxon>
        <taxon>Symplocastrum</taxon>
    </lineage>
</organism>
<proteinExistence type="predicted"/>
<reference evidence="1" key="1">
    <citation type="submission" date="2021-05" db="EMBL/GenBank/DDBJ databases">
        <authorList>
            <person name="Pietrasiak N."/>
            <person name="Ward R."/>
            <person name="Stajich J.E."/>
            <person name="Kurbessoian T."/>
        </authorList>
    </citation>
    <scope>NUCLEOTIDE SEQUENCE</scope>
    <source>
        <strain evidence="1">CPER-KK1</strain>
    </source>
</reference>